<reference evidence="2 3" key="1">
    <citation type="submission" date="2018-03" db="EMBL/GenBank/DDBJ databases">
        <title>Genomic Encyclopedia of Archaeal and Bacterial Type Strains, Phase II (KMG-II): from individual species to whole genera.</title>
        <authorList>
            <person name="Goeker M."/>
        </authorList>
    </citation>
    <scope>NUCLEOTIDE SEQUENCE [LARGE SCALE GENOMIC DNA]</scope>
    <source>
        <strain evidence="2 3">DSM 29318</strain>
    </source>
</reference>
<keyword evidence="3" id="KW-1185">Reference proteome</keyword>
<feature type="domain" description="DUF985" evidence="1">
    <location>
        <begin position="6"/>
        <end position="132"/>
    </location>
</feature>
<dbReference type="PANTHER" id="PTHR33387">
    <property type="entry name" value="RMLC-LIKE JELLY ROLL FOLD PROTEIN"/>
    <property type="match status" value="1"/>
</dbReference>
<protein>
    <recommendedName>
        <fullName evidence="1">DUF985 domain-containing protein</fullName>
    </recommendedName>
</protein>
<evidence type="ECO:0000259" key="1">
    <source>
        <dbReference type="Pfam" id="PF06172"/>
    </source>
</evidence>
<dbReference type="CDD" id="cd06121">
    <property type="entry name" value="cupin_YML079wp"/>
    <property type="match status" value="1"/>
</dbReference>
<dbReference type="PANTHER" id="PTHR33387:SF3">
    <property type="entry name" value="DUF985 DOMAIN-CONTAINING PROTEIN"/>
    <property type="match status" value="1"/>
</dbReference>
<dbReference type="Proteomes" id="UP000238801">
    <property type="component" value="Unassembled WGS sequence"/>
</dbReference>
<dbReference type="EMBL" id="PVTT01000001">
    <property type="protein sequence ID" value="PRY94907.1"/>
    <property type="molecule type" value="Genomic_DNA"/>
</dbReference>
<dbReference type="Gene3D" id="2.60.120.10">
    <property type="entry name" value="Jelly Rolls"/>
    <property type="match status" value="1"/>
</dbReference>
<dbReference type="InterPro" id="IPR014710">
    <property type="entry name" value="RmlC-like_jellyroll"/>
</dbReference>
<organism evidence="2 3">
    <name type="scientific">Hasllibacter halocynthiae</name>
    <dbReference type="NCBI Taxonomy" id="595589"/>
    <lineage>
        <taxon>Bacteria</taxon>
        <taxon>Pseudomonadati</taxon>
        <taxon>Pseudomonadota</taxon>
        <taxon>Alphaproteobacteria</taxon>
        <taxon>Rhodobacterales</taxon>
        <taxon>Roseobacteraceae</taxon>
        <taxon>Hasllibacter</taxon>
    </lineage>
</organism>
<sequence>MPLADRLIESLRLAPHPEGGHYRQTWAGPDRDGRPSGTAILFLLRAGEVSRWHRVDADEIWLFHAGAPLTLSMAETAARAEDRALGPDVLGGQSPQLVVPAGFWQAARSEGAFTLVSCTVSPGFRFDGFELAPEGFDIPRGGPERGAAPAVCPP</sequence>
<dbReference type="InterPro" id="IPR011051">
    <property type="entry name" value="RmlC_Cupin_sf"/>
</dbReference>
<accession>A0A2T0X7K5</accession>
<dbReference type="AlphaFoldDB" id="A0A2T0X7K5"/>
<gene>
    <name evidence="2" type="ORF">BCF33_0510</name>
</gene>
<dbReference type="OrthoDB" id="9798288at2"/>
<evidence type="ECO:0000313" key="3">
    <source>
        <dbReference type="Proteomes" id="UP000238801"/>
    </source>
</evidence>
<comment type="caution">
    <text evidence="2">The sequence shown here is derived from an EMBL/GenBank/DDBJ whole genome shotgun (WGS) entry which is preliminary data.</text>
</comment>
<evidence type="ECO:0000313" key="2">
    <source>
        <dbReference type="EMBL" id="PRY94907.1"/>
    </source>
</evidence>
<dbReference type="SUPFAM" id="SSF51182">
    <property type="entry name" value="RmlC-like cupins"/>
    <property type="match status" value="1"/>
</dbReference>
<dbReference type="InterPro" id="IPR009327">
    <property type="entry name" value="Cupin_DUF985"/>
</dbReference>
<name>A0A2T0X7K5_9RHOB</name>
<proteinExistence type="predicted"/>
<dbReference type="Pfam" id="PF06172">
    <property type="entry name" value="Cupin_5"/>
    <property type="match status" value="1"/>
</dbReference>
<dbReference type="RefSeq" id="WP_106159355.1">
    <property type="nucleotide sequence ID" value="NZ_PVTT01000001.1"/>
</dbReference>
<dbReference type="InterPro" id="IPR039935">
    <property type="entry name" value="YML079W-like"/>
</dbReference>